<dbReference type="OrthoDB" id="3561718at2"/>
<gene>
    <name evidence="1" type="ORF">EV193_1178</name>
</gene>
<dbReference type="InterPro" id="IPR006059">
    <property type="entry name" value="SBP"/>
</dbReference>
<protein>
    <submittedName>
        <fullName evidence="1">Carbohydrate ABC transporter substrate-binding protein (CUT1 family)</fullName>
    </submittedName>
</protein>
<dbReference type="PANTHER" id="PTHR43649:SF12">
    <property type="entry name" value="DIACETYLCHITOBIOSE BINDING PROTEIN DASA"/>
    <property type="match status" value="1"/>
</dbReference>
<name>A0A4V2ERB9_9PSEU</name>
<proteinExistence type="predicted"/>
<dbReference type="RefSeq" id="WP_130348549.1">
    <property type="nucleotide sequence ID" value="NZ_SGWQ01000017.1"/>
</dbReference>
<dbReference type="Pfam" id="PF01547">
    <property type="entry name" value="SBP_bac_1"/>
    <property type="match status" value="1"/>
</dbReference>
<sequence>MRRAAAVGFALTAVLLAGCSPGSSDDGGGGGGAPNKLVFVTFTDGPDKATTEALVKQFERDNGVTVELQFLPFSELEQQLQGRLASNNVPDVIRTQNLQPFRDDLLDLKSAGQDVANQYLDEAQKAIKNKDGAAVALPSDLTMNGPMVNKDAFAKAGIPLPPVDKPWTWDELITNAKAAQKAVGSPFAIAYDKSGHRLSSMLNQYGTDFYGADGKVALDQGKATAALGKFVELTQQNAISKDFWIESGTKYKGANDIFISGDAPLYISGNWQVGQFDKAIKFNWAAIPNPCAARCGGYPGGKFMAAFKRSANPPLAAKLVAFMNSRAAQEKFAIEAQFLPTRKDLIAEGVKYAVRPADMAVFLADVKRTDPASYASNYNPGFSPTATELVKQLARSIAGQQSIGDTVNAVRTAAQKNLDAAGK</sequence>
<dbReference type="InterPro" id="IPR050490">
    <property type="entry name" value="Bact_solute-bd_prot1"/>
</dbReference>
<reference evidence="1 2" key="1">
    <citation type="submission" date="2019-02" db="EMBL/GenBank/DDBJ databases">
        <title>Genomic Encyclopedia of Type Strains, Phase IV (KMG-IV): sequencing the most valuable type-strain genomes for metagenomic binning, comparative biology and taxonomic classification.</title>
        <authorList>
            <person name="Goeker M."/>
        </authorList>
    </citation>
    <scope>NUCLEOTIDE SEQUENCE [LARGE SCALE GENOMIC DNA]</scope>
    <source>
        <strain evidence="1 2">DSM 101727</strain>
    </source>
</reference>
<keyword evidence="2" id="KW-1185">Reference proteome</keyword>
<comment type="caution">
    <text evidence="1">The sequence shown here is derived from an EMBL/GenBank/DDBJ whole genome shotgun (WGS) entry which is preliminary data.</text>
</comment>
<dbReference type="PROSITE" id="PS51257">
    <property type="entry name" value="PROKAR_LIPOPROTEIN"/>
    <property type="match status" value="1"/>
</dbReference>
<dbReference type="Proteomes" id="UP000294257">
    <property type="component" value="Unassembled WGS sequence"/>
</dbReference>
<dbReference type="SUPFAM" id="SSF53850">
    <property type="entry name" value="Periplasmic binding protein-like II"/>
    <property type="match status" value="1"/>
</dbReference>
<accession>A0A4V2ERB9</accession>
<evidence type="ECO:0000313" key="2">
    <source>
        <dbReference type="Proteomes" id="UP000294257"/>
    </source>
</evidence>
<evidence type="ECO:0000313" key="1">
    <source>
        <dbReference type="EMBL" id="RZS30312.1"/>
    </source>
</evidence>
<dbReference type="Gene3D" id="3.40.190.10">
    <property type="entry name" value="Periplasmic binding protein-like II"/>
    <property type="match status" value="1"/>
</dbReference>
<dbReference type="PANTHER" id="PTHR43649">
    <property type="entry name" value="ARABINOSE-BINDING PROTEIN-RELATED"/>
    <property type="match status" value="1"/>
</dbReference>
<organism evidence="1 2">
    <name type="scientific">Herbihabitans rhizosphaerae</name>
    <dbReference type="NCBI Taxonomy" id="1872711"/>
    <lineage>
        <taxon>Bacteria</taxon>
        <taxon>Bacillati</taxon>
        <taxon>Actinomycetota</taxon>
        <taxon>Actinomycetes</taxon>
        <taxon>Pseudonocardiales</taxon>
        <taxon>Pseudonocardiaceae</taxon>
        <taxon>Herbihabitans</taxon>
    </lineage>
</organism>
<dbReference type="AlphaFoldDB" id="A0A4V2ERB9"/>
<dbReference type="EMBL" id="SGWQ01000017">
    <property type="protein sequence ID" value="RZS30312.1"/>
    <property type="molecule type" value="Genomic_DNA"/>
</dbReference>